<keyword evidence="1" id="KW-0472">Membrane</keyword>
<evidence type="ECO:0000256" key="1">
    <source>
        <dbReference type="SAM" id="Phobius"/>
    </source>
</evidence>
<dbReference type="InterPro" id="IPR036034">
    <property type="entry name" value="PDZ_sf"/>
</dbReference>
<sequence length="435" mass="47425">MWKTISRKEKLRRVLLIIFGAGVIALAGVSYQYVKNAVPDRINVVVDRQEQVRFGLPFRSLLESESEEVLLNGSSKIPSDQIHLQLNQPFSIYSEQEGTYRLSLKLFGIWKLKDIEVDVSDVQYAVPCGLPVGIYMKSDGLMVIGTGRVTAQTGEVMDPADGILRSGDYIEAINGMPATDKKDMIRAVKEAGNMALTLSVRREGETMDVQMTPVQTQEGDYKLGLWIRDDTQGIGTMTYVCANGAFGALGHGISDGDTGLLVQTSGGELYDTEILGVEKGSFGKPGVMSGVIYYGNQSRLGSVEANTDQGIFGTANPRFLSRVKNPAIPIGYRQDVKKGRACIRSSVSGELKDYEIEIQKIDHSSNRHNKDMVIRVTDPELLSLTGGIVQGMSGSPIIQNGKLIGAVTHVFIQDSTRGYGIFAENMLEAAENSIN</sequence>
<evidence type="ECO:0000313" key="4">
    <source>
        <dbReference type="Proteomes" id="UP000653904"/>
    </source>
</evidence>
<accession>A0AAW3X3X0</accession>
<evidence type="ECO:0000259" key="2">
    <source>
        <dbReference type="PROSITE" id="PS51494"/>
    </source>
</evidence>
<dbReference type="InterPro" id="IPR009003">
    <property type="entry name" value="Peptidase_S1_PA"/>
</dbReference>
<keyword evidence="1" id="KW-0812">Transmembrane</keyword>
<dbReference type="PROSITE" id="PS51494">
    <property type="entry name" value="SPOIVB"/>
    <property type="match status" value="1"/>
</dbReference>
<reference evidence="3 4" key="1">
    <citation type="submission" date="2020-08" db="EMBL/GenBank/DDBJ databases">
        <title>Genome public.</title>
        <authorList>
            <person name="Liu C."/>
            <person name="Sun Q."/>
        </authorList>
    </citation>
    <scope>NUCLEOTIDE SEQUENCE [LARGE SCALE GENOMIC DNA]</scope>
    <source>
        <strain evidence="3 4">BX14</strain>
    </source>
</reference>
<dbReference type="InterPro" id="IPR014219">
    <property type="entry name" value="SpoIVB"/>
</dbReference>
<keyword evidence="4" id="KW-1185">Reference proteome</keyword>
<feature type="transmembrane region" description="Helical" evidence="1">
    <location>
        <begin position="14"/>
        <end position="34"/>
    </location>
</feature>
<dbReference type="InterPro" id="IPR008763">
    <property type="entry name" value="Peptidase_S55"/>
</dbReference>
<dbReference type="GO" id="GO:0016787">
    <property type="term" value="F:hydrolase activity"/>
    <property type="evidence" value="ECO:0007669"/>
    <property type="project" value="UniProtKB-KW"/>
</dbReference>
<feature type="domain" description="Peptidase S55" evidence="2">
    <location>
        <begin position="205"/>
        <end position="435"/>
    </location>
</feature>
<dbReference type="AlphaFoldDB" id="A0AAW3X3X0"/>
<keyword evidence="1" id="KW-1133">Transmembrane helix</keyword>
<dbReference type="SUPFAM" id="SSF50494">
    <property type="entry name" value="Trypsin-like serine proteases"/>
    <property type="match status" value="1"/>
</dbReference>
<protein>
    <submittedName>
        <fullName evidence="3">SpoIVB peptidase</fullName>
        <ecNumber evidence="3">3.4.21.116</ecNumber>
    </submittedName>
</protein>
<proteinExistence type="predicted"/>
<dbReference type="NCBIfam" id="TIGR02860">
    <property type="entry name" value="spore_IV_B"/>
    <property type="match status" value="1"/>
</dbReference>
<keyword evidence="3" id="KW-0378">Hydrolase</keyword>
<dbReference type="SUPFAM" id="SSF50156">
    <property type="entry name" value="PDZ domain-like"/>
    <property type="match status" value="1"/>
</dbReference>
<dbReference type="Pfam" id="PF05580">
    <property type="entry name" value="Peptidase_S55"/>
    <property type="match status" value="1"/>
</dbReference>
<organism evidence="3 4">
    <name type="scientific">Clostridium segne</name>
    <dbReference type="NCBI Taxonomy" id="2763038"/>
    <lineage>
        <taxon>Bacteria</taxon>
        <taxon>Bacillati</taxon>
        <taxon>Bacillota</taxon>
        <taxon>Clostridia</taxon>
        <taxon>Eubacteriales</taxon>
        <taxon>Clostridiaceae</taxon>
        <taxon>Clostridium</taxon>
    </lineage>
</organism>
<gene>
    <name evidence="3" type="primary">spoIVB</name>
    <name evidence="3" type="ORF">H8S19_02420</name>
</gene>
<dbReference type="Gene3D" id="2.30.42.10">
    <property type="match status" value="1"/>
</dbReference>
<dbReference type="EC" id="3.4.21.116" evidence="3"/>
<name>A0AAW3X3X0_9CLOT</name>
<dbReference type="Proteomes" id="UP000653904">
    <property type="component" value="Unassembled WGS sequence"/>
</dbReference>
<evidence type="ECO:0000313" key="3">
    <source>
        <dbReference type="EMBL" id="MBC5655935.1"/>
    </source>
</evidence>
<comment type="caution">
    <text evidence="3">The sequence shown here is derived from an EMBL/GenBank/DDBJ whole genome shotgun (WGS) entry which is preliminary data.</text>
</comment>
<dbReference type="EMBL" id="JACOOW010000004">
    <property type="protein sequence ID" value="MBC5655935.1"/>
    <property type="molecule type" value="Genomic_DNA"/>
</dbReference>